<dbReference type="EMBL" id="CAJVQC010124561">
    <property type="protein sequence ID" value="CAG8839734.1"/>
    <property type="molecule type" value="Genomic_DNA"/>
</dbReference>
<reference evidence="1" key="1">
    <citation type="submission" date="2021-06" db="EMBL/GenBank/DDBJ databases">
        <authorList>
            <person name="Kallberg Y."/>
            <person name="Tangrot J."/>
            <person name="Rosling A."/>
        </authorList>
    </citation>
    <scope>NUCLEOTIDE SEQUENCE</scope>
    <source>
        <strain evidence="1">MA461A</strain>
    </source>
</reference>
<feature type="non-terminal residue" evidence="1">
    <location>
        <position position="1"/>
    </location>
</feature>
<protein>
    <submittedName>
        <fullName evidence="1">8661_t:CDS:1</fullName>
    </submittedName>
</protein>
<sequence>NTILYIIYENWKNRYNSSLAVSANSNNFQNGNGSSKIKITKNTSVTSANYINETSNHTNETDNDIN</sequence>
<accession>A0ACA9SH49</accession>
<gene>
    <name evidence="1" type="ORF">RPERSI_LOCUS31167</name>
</gene>
<dbReference type="Proteomes" id="UP000789920">
    <property type="component" value="Unassembled WGS sequence"/>
</dbReference>
<evidence type="ECO:0000313" key="1">
    <source>
        <dbReference type="EMBL" id="CAG8839734.1"/>
    </source>
</evidence>
<evidence type="ECO:0000313" key="2">
    <source>
        <dbReference type="Proteomes" id="UP000789920"/>
    </source>
</evidence>
<name>A0ACA9SH49_9GLOM</name>
<proteinExistence type="predicted"/>
<organism evidence="1 2">
    <name type="scientific">Racocetra persica</name>
    <dbReference type="NCBI Taxonomy" id="160502"/>
    <lineage>
        <taxon>Eukaryota</taxon>
        <taxon>Fungi</taxon>
        <taxon>Fungi incertae sedis</taxon>
        <taxon>Mucoromycota</taxon>
        <taxon>Glomeromycotina</taxon>
        <taxon>Glomeromycetes</taxon>
        <taxon>Diversisporales</taxon>
        <taxon>Gigasporaceae</taxon>
        <taxon>Racocetra</taxon>
    </lineage>
</organism>
<keyword evidence="2" id="KW-1185">Reference proteome</keyword>
<comment type="caution">
    <text evidence="1">The sequence shown here is derived from an EMBL/GenBank/DDBJ whole genome shotgun (WGS) entry which is preliminary data.</text>
</comment>